<evidence type="ECO:0000313" key="6">
    <source>
        <dbReference type="Proteomes" id="UP000010472"/>
    </source>
</evidence>
<dbReference type="PATRIC" id="fig|1173022.3.peg.3530"/>
<dbReference type="AlphaFoldDB" id="K9W1M2"/>
<sequence>MATQAYDYDVITVGGGHNALITSAYLAQAGYKVGVFERRDIIGGAVSTKEIVPGYRFDLGGSAHILIRLTPIVQELKLEDYGLEYLELDPLFFAPFPDGDSLFFYRDEQKTINHLEDKFPGEGEAYARFINDWRPLMQNIKEFFLSTPSPFELGKQMINGKSPDVSWFSTFKTLFKPYGEVVDDYFTEEKIKAALVWMGAQSGPAPTEPLSGPYVLWQPLYHDGGVARPKGGSGMLTQAIAKHIIAHGGEIHLNSPVEKILVENRRAVGIEVDGQIYTAKVVVAGTHAIETFGKLLPEEHRPLGAKRMRTGNGFGIMLRLALDSPISYTAYPGKDARIALQLLCRDRQQINTAFNDFKRGETTQDPPIFAMSFSAVDDTLAPPGGEVLWLWSQYFPYQLANSNWDEQGEAVVNRLLDNFEKYAPGTRDKIVGQLFQDPLWLERELGLYRGNVMHLEMSMDQMFMLRPFLGMSDYKTHLKGLYLTGASTHPGGGIMGASGRNAARIVLKDLEGIITS</sequence>
<comment type="function">
    <text evidence="1">Probable oxidoreductase that may play a role as regulator of mitochondrial function.</text>
</comment>
<dbReference type="STRING" id="1173022.Cri9333_3265"/>
<dbReference type="SUPFAM" id="SSF51905">
    <property type="entry name" value="FAD/NAD(P)-binding domain"/>
    <property type="match status" value="1"/>
</dbReference>
<dbReference type="KEGG" id="cep:Cri9333_3265"/>
<dbReference type="Gene3D" id="3.50.50.60">
    <property type="entry name" value="FAD/NAD(P)-binding domain"/>
    <property type="match status" value="2"/>
</dbReference>
<dbReference type="GO" id="GO:0016491">
    <property type="term" value="F:oxidoreductase activity"/>
    <property type="evidence" value="ECO:0007669"/>
    <property type="project" value="InterPro"/>
</dbReference>
<accession>K9W1M2</accession>
<dbReference type="EMBL" id="CP003620">
    <property type="protein sequence ID" value="AFZ14096.1"/>
    <property type="molecule type" value="Genomic_DNA"/>
</dbReference>
<feature type="domain" description="Amine oxidase" evidence="4">
    <location>
        <begin position="20"/>
        <end position="284"/>
    </location>
</feature>
<name>K9W1M2_9CYAN</name>
<dbReference type="PANTHER" id="PTHR10668">
    <property type="entry name" value="PHYTOENE DEHYDROGENASE"/>
    <property type="match status" value="1"/>
</dbReference>
<evidence type="ECO:0000256" key="1">
    <source>
        <dbReference type="ARBA" id="ARBA00037217"/>
    </source>
</evidence>
<dbReference type="RefSeq" id="WP_015204202.1">
    <property type="nucleotide sequence ID" value="NC_019753.1"/>
</dbReference>
<dbReference type="GO" id="GO:0005829">
    <property type="term" value="C:cytosol"/>
    <property type="evidence" value="ECO:0007669"/>
    <property type="project" value="TreeGrafter"/>
</dbReference>
<dbReference type="HOGENOM" id="CLU_019327_2_0_3"/>
<dbReference type="InterPro" id="IPR002937">
    <property type="entry name" value="Amino_oxidase"/>
</dbReference>
<gene>
    <name evidence="5" type="ORF">Cri9333_3265</name>
</gene>
<protein>
    <recommendedName>
        <fullName evidence="3">Pyridine nucleotide-disulfide oxidoreductase domain-containing protein 2</fullName>
    </recommendedName>
</protein>
<dbReference type="InterPro" id="IPR036188">
    <property type="entry name" value="FAD/NAD-bd_sf"/>
</dbReference>
<evidence type="ECO:0000313" key="5">
    <source>
        <dbReference type="EMBL" id="AFZ14096.1"/>
    </source>
</evidence>
<dbReference type="PANTHER" id="PTHR10668:SF103">
    <property type="entry name" value="PYRIDINE NUCLEOTIDE-DISULFIDE OXIDOREDUCTASE DOMAIN-CONTAINING PROTEIN 2"/>
    <property type="match status" value="1"/>
</dbReference>
<evidence type="ECO:0000256" key="3">
    <source>
        <dbReference type="ARBA" id="ARBA00040298"/>
    </source>
</evidence>
<proteinExistence type="predicted"/>
<evidence type="ECO:0000259" key="4">
    <source>
        <dbReference type="Pfam" id="PF01593"/>
    </source>
</evidence>
<organism evidence="5 6">
    <name type="scientific">Crinalium epipsammum PCC 9333</name>
    <dbReference type="NCBI Taxonomy" id="1173022"/>
    <lineage>
        <taxon>Bacteria</taxon>
        <taxon>Bacillati</taxon>
        <taxon>Cyanobacteriota</taxon>
        <taxon>Cyanophyceae</taxon>
        <taxon>Gomontiellales</taxon>
        <taxon>Gomontiellaceae</taxon>
        <taxon>Crinalium</taxon>
    </lineage>
</organism>
<evidence type="ECO:0000256" key="2">
    <source>
        <dbReference type="ARBA" id="ARBA00038825"/>
    </source>
</evidence>
<reference evidence="5 6" key="1">
    <citation type="submission" date="2012-06" db="EMBL/GenBank/DDBJ databases">
        <title>Finished chromosome of genome of Crinalium epipsammum PCC 9333.</title>
        <authorList>
            <consortium name="US DOE Joint Genome Institute"/>
            <person name="Gugger M."/>
            <person name="Coursin T."/>
            <person name="Rippka R."/>
            <person name="Tandeau De Marsac N."/>
            <person name="Huntemann M."/>
            <person name="Wei C.-L."/>
            <person name="Han J."/>
            <person name="Detter J.C."/>
            <person name="Han C."/>
            <person name="Tapia R."/>
            <person name="Davenport K."/>
            <person name="Daligault H."/>
            <person name="Erkkila T."/>
            <person name="Gu W."/>
            <person name="Munk A.C.C."/>
            <person name="Teshima H."/>
            <person name="Xu Y."/>
            <person name="Chain P."/>
            <person name="Chen A."/>
            <person name="Krypides N."/>
            <person name="Mavromatis K."/>
            <person name="Markowitz V."/>
            <person name="Szeto E."/>
            <person name="Ivanova N."/>
            <person name="Mikhailova N."/>
            <person name="Ovchinnikova G."/>
            <person name="Pagani I."/>
            <person name="Pati A."/>
            <person name="Goodwin L."/>
            <person name="Peters L."/>
            <person name="Pitluck S."/>
            <person name="Woyke T."/>
            <person name="Kerfeld C."/>
        </authorList>
    </citation>
    <scope>NUCLEOTIDE SEQUENCE [LARGE SCALE GENOMIC DNA]</scope>
    <source>
        <strain evidence="5 6">PCC 9333</strain>
    </source>
</reference>
<comment type="subunit">
    <text evidence="2">Interacts with COX5B; this interaction may contribute to localize PYROXD2 to the inner face of the inner mitochondrial membrane.</text>
</comment>
<dbReference type="Pfam" id="PF01593">
    <property type="entry name" value="Amino_oxidase"/>
    <property type="match status" value="1"/>
</dbReference>
<keyword evidence="6" id="KW-1185">Reference proteome</keyword>
<dbReference type="OrthoDB" id="9814556at2"/>
<dbReference type="Proteomes" id="UP000010472">
    <property type="component" value="Chromosome"/>
</dbReference>
<dbReference type="eggNOG" id="COG1233">
    <property type="taxonomic scope" value="Bacteria"/>
</dbReference>